<dbReference type="PROSITE" id="PS51379">
    <property type="entry name" value="4FE4S_FER_2"/>
    <property type="match status" value="2"/>
</dbReference>
<evidence type="ECO:0000313" key="7">
    <source>
        <dbReference type="EMBL" id="EOS50221.1"/>
    </source>
</evidence>
<evidence type="ECO:0000259" key="6">
    <source>
        <dbReference type="PROSITE" id="PS51379"/>
    </source>
</evidence>
<evidence type="ECO:0000256" key="3">
    <source>
        <dbReference type="ARBA" id="ARBA00023004"/>
    </source>
</evidence>
<feature type="compositionally biased region" description="Low complexity" evidence="5">
    <location>
        <begin position="271"/>
        <end position="288"/>
    </location>
</feature>
<dbReference type="GO" id="GO:0051536">
    <property type="term" value="F:iron-sulfur cluster binding"/>
    <property type="evidence" value="ECO:0007669"/>
    <property type="project" value="UniProtKB-KW"/>
</dbReference>
<dbReference type="eggNOG" id="COG4231">
    <property type="taxonomic scope" value="Bacteria"/>
</dbReference>
<name>R9KVH1_9ACTN</name>
<dbReference type="Proteomes" id="UP000014204">
    <property type="component" value="Unassembled WGS sequence"/>
</dbReference>
<evidence type="ECO:0000256" key="1">
    <source>
        <dbReference type="ARBA" id="ARBA00022723"/>
    </source>
</evidence>
<dbReference type="PROSITE" id="PS00198">
    <property type="entry name" value="4FE4S_FER_1"/>
    <property type="match status" value="1"/>
</dbReference>
<dbReference type="SUPFAM" id="SSF52518">
    <property type="entry name" value="Thiamin diphosphate-binding fold (THDP-binding)"/>
    <property type="match status" value="2"/>
</dbReference>
<dbReference type="InterPro" id="IPR017896">
    <property type="entry name" value="4Fe4S_Fe-S-bd"/>
</dbReference>
<comment type="caution">
    <text evidence="7">The sequence shown here is derived from an EMBL/GenBank/DDBJ whole genome shotgun (WGS) entry which is preliminary data.</text>
</comment>
<feature type="compositionally biased region" description="Basic and acidic residues" evidence="5">
    <location>
        <begin position="785"/>
        <end position="796"/>
    </location>
</feature>
<dbReference type="HOGENOM" id="CLU_017727_0_0_11"/>
<dbReference type="GO" id="GO:0000287">
    <property type="term" value="F:magnesium ion binding"/>
    <property type="evidence" value="ECO:0007669"/>
    <property type="project" value="UniProtKB-ARBA"/>
</dbReference>
<dbReference type="FunFam" id="3.40.50.970:FF:000039">
    <property type="entry name" value="Indolepyruvate oxidoreductase subunit IorA"/>
    <property type="match status" value="1"/>
</dbReference>
<dbReference type="PATRIC" id="fig|1235794.3.peg.1819"/>
<feature type="domain" description="4Fe-4S ferredoxin-type" evidence="6">
    <location>
        <begin position="723"/>
        <end position="752"/>
    </location>
</feature>
<dbReference type="AlphaFoldDB" id="R9KVH1"/>
<dbReference type="SUPFAM" id="SSF54862">
    <property type="entry name" value="4Fe-4S ferredoxins"/>
    <property type="match status" value="1"/>
</dbReference>
<feature type="region of interest" description="Disordered" evidence="5">
    <location>
        <begin position="785"/>
        <end position="817"/>
    </location>
</feature>
<feature type="region of interest" description="Disordered" evidence="5">
    <location>
        <begin position="452"/>
        <end position="471"/>
    </location>
</feature>
<gene>
    <name evidence="7" type="ORF">C811_01845</name>
</gene>
<dbReference type="PANTHER" id="PTHR43710">
    <property type="entry name" value="2-HYDROXYACYL-COA LYASE"/>
    <property type="match status" value="1"/>
</dbReference>
<evidence type="ECO:0000256" key="2">
    <source>
        <dbReference type="ARBA" id="ARBA00023002"/>
    </source>
</evidence>
<keyword evidence="8" id="KW-1185">Reference proteome</keyword>
<evidence type="ECO:0000256" key="4">
    <source>
        <dbReference type="ARBA" id="ARBA00023014"/>
    </source>
</evidence>
<dbReference type="Pfam" id="PF02775">
    <property type="entry name" value="TPP_enzyme_C"/>
    <property type="match status" value="1"/>
</dbReference>
<dbReference type="Pfam" id="PF01855">
    <property type="entry name" value="POR_N"/>
    <property type="match status" value="1"/>
</dbReference>
<reference evidence="7 8" key="1">
    <citation type="submission" date="2013-04" db="EMBL/GenBank/DDBJ databases">
        <title>The Genome Sequence of Enterorhabdus caecimuris B7.</title>
        <authorList>
            <consortium name="The Broad Institute Genomics Platform"/>
            <consortium name="The Broad Institute Genome Sequencing Center for Infectious Disease"/>
            <person name="Earl A."/>
            <person name="Xavier R."/>
            <person name="Elson C."/>
            <person name="Duck W."/>
            <person name="Walker B."/>
            <person name="Young S."/>
            <person name="Zeng Q."/>
            <person name="Gargeya S."/>
            <person name="Fitzgerald M."/>
            <person name="Haas B."/>
            <person name="Abouelleil A."/>
            <person name="Allen A.W."/>
            <person name="Alvarado L."/>
            <person name="Arachchi H.M."/>
            <person name="Berlin A.M."/>
            <person name="Chapman S.B."/>
            <person name="Gainer-Dewar J."/>
            <person name="Goldberg J."/>
            <person name="Griggs A."/>
            <person name="Gujja S."/>
            <person name="Hansen M."/>
            <person name="Howarth C."/>
            <person name="Imamovic A."/>
            <person name="Ireland A."/>
            <person name="Larimer J."/>
            <person name="McCowan C."/>
            <person name="Murphy C."/>
            <person name="Pearson M."/>
            <person name="Poon T.W."/>
            <person name="Priest M."/>
            <person name="Roberts A."/>
            <person name="Saif S."/>
            <person name="Shea T."/>
            <person name="Sisk P."/>
            <person name="Sykes S."/>
            <person name="Wortman J."/>
            <person name="Nusbaum C."/>
            <person name="Birren B."/>
        </authorList>
    </citation>
    <scope>NUCLEOTIDE SEQUENCE [LARGE SCALE GENOMIC DNA]</scope>
    <source>
        <strain evidence="7 8">B7</strain>
    </source>
</reference>
<dbReference type="PANTHER" id="PTHR43710:SF6">
    <property type="entry name" value="INDOLEPYRUVATE OXIDOREDUCTASE SUBUNIT IORA"/>
    <property type="match status" value="1"/>
</dbReference>
<dbReference type="GeneID" id="82191258"/>
<dbReference type="InterPro" id="IPR017900">
    <property type="entry name" value="4Fe4S_Fe_S_CS"/>
</dbReference>
<dbReference type="GO" id="GO:0016491">
    <property type="term" value="F:oxidoreductase activity"/>
    <property type="evidence" value="ECO:0007669"/>
    <property type="project" value="UniProtKB-KW"/>
</dbReference>
<organism evidence="7 8">
    <name type="scientific">Adlercreutzia caecimuris B7</name>
    <dbReference type="NCBI Taxonomy" id="1235794"/>
    <lineage>
        <taxon>Bacteria</taxon>
        <taxon>Bacillati</taxon>
        <taxon>Actinomycetota</taxon>
        <taxon>Coriobacteriia</taxon>
        <taxon>Eggerthellales</taxon>
        <taxon>Eggerthellaceae</taxon>
        <taxon>Adlercreutzia</taxon>
    </lineage>
</organism>
<evidence type="ECO:0000313" key="8">
    <source>
        <dbReference type="Proteomes" id="UP000014204"/>
    </source>
</evidence>
<dbReference type="Gene3D" id="3.40.50.970">
    <property type="match status" value="2"/>
</dbReference>
<keyword evidence="4" id="KW-0411">Iron-sulfur</keyword>
<evidence type="ECO:0000256" key="5">
    <source>
        <dbReference type="SAM" id="MobiDB-lite"/>
    </source>
</evidence>
<feature type="region of interest" description="Disordered" evidence="5">
    <location>
        <begin position="254"/>
        <end position="291"/>
    </location>
</feature>
<proteinExistence type="predicted"/>
<feature type="domain" description="4Fe-4S ferredoxin-type" evidence="6">
    <location>
        <begin position="684"/>
        <end position="713"/>
    </location>
</feature>
<protein>
    <recommendedName>
        <fullName evidence="6">4Fe-4S ferredoxin-type domain-containing protein</fullName>
    </recommendedName>
</protein>
<sequence length="817" mass="85203">MAKKLLMGNEAFAHAALEAGVNVVAGYPGTPSSELVETVAKLHGAGTARDVHVEWSTNEKAALEMLAGASYCGARVLFTCKQVGLNVASDALMSLNYVGVGGGCVLFVADDPGPISSQTEQDTRRFGAFAKVPVLDPATPEQGFAMMGAAFDLSERYHTPVIVRPTTRINHASTFFEVADETHGRPLPAEGFQKDPKWVIFPKRAFEGHGEINRRLAQIAWDYAYDPALAQFNEVFEGGGEGAAAAASAATTGTTGAVQPTGGEGAGRTSAAGQAARNAAPAAAAPEAGTSGVEEPRVGIVAGGVSVAYAREALALLEREAARAGVSVPRYRFFAVGTPYPFPVETAAAFAEGLSDVIVFEELDSVLEEEMQKLAGVRHLSLRVHGKLTGAANDRGENTAENIAGRLGRFFDRTRAALPIPPHEDGGTSTCSSKSSLSEKMGSEVYPIFSESAESAREEVPPSSRYSSEVERTDSLAALAARTIGANRLSYDGVLPVRHPVLCAGCPHRGSFYAVKQALKGREAVLCGDIGCYTLGNAKPLDAVDTCLCMGAGITMAQGFSVVEPHKKSVAFVGDSTFFASALTGIANAVYNGHDVTFAILDNATTAMTGSQPHPGTGVTLMGEKRRPIVIEEVLHGLGVQHIGFANPHSVEMSVAAARAAIDYDGPAAIIFRAPCIQLKKPAEPVRISTELCAGCKKCITSIGCPGIGFDEGLRGPKSGERGQAFVDGSLCDGCALCVQVCPFGAIEGAVGFGGAVAVEPARYTPNPEPFQTGEIPVVLADERNDFQETELRGEPDQTPGEALGAAEGSLEEGGAR</sequence>
<dbReference type="Pfam" id="PF00037">
    <property type="entry name" value="Fer4"/>
    <property type="match status" value="1"/>
</dbReference>
<dbReference type="OrthoDB" id="9803617at2"/>
<dbReference type="CDD" id="cd02008">
    <property type="entry name" value="TPP_IOR_alpha"/>
    <property type="match status" value="1"/>
</dbReference>
<keyword evidence="2" id="KW-0560">Oxidoreductase</keyword>
<dbReference type="EMBL" id="ASSY01000009">
    <property type="protein sequence ID" value="EOS50221.1"/>
    <property type="molecule type" value="Genomic_DNA"/>
</dbReference>
<accession>R9KVH1</accession>
<dbReference type="Gene3D" id="3.30.70.20">
    <property type="match status" value="1"/>
</dbReference>
<dbReference type="InterPro" id="IPR011766">
    <property type="entry name" value="TPP_enzyme_TPP-bd"/>
</dbReference>
<dbReference type="InterPro" id="IPR002880">
    <property type="entry name" value="Pyrv_Fd/Flavodoxin_OxRdtase_N"/>
</dbReference>
<keyword evidence="3" id="KW-0408">Iron</keyword>
<dbReference type="CDD" id="cd07034">
    <property type="entry name" value="TPP_PYR_PFOR_IOR-alpha_like"/>
    <property type="match status" value="1"/>
</dbReference>
<dbReference type="InterPro" id="IPR045025">
    <property type="entry name" value="HACL1-like"/>
</dbReference>
<dbReference type="STRING" id="1235794.C811_01845"/>
<keyword evidence="1" id="KW-0479">Metal-binding</keyword>
<dbReference type="InterPro" id="IPR029061">
    <property type="entry name" value="THDP-binding"/>
</dbReference>
<dbReference type="RefSeq" id="WP_016310034.1">
    <property type="nucleotide sequence ID" value="NZ_KE159646.1"/>
</dbReference>
<dbReference type="GO" id="GO:0030976">
    <property type="term" value="F:thiamine pyrophosphate binding"/>
    <property type="evidence" value="ECO:0007669"/>
    <property type="project" value="InterPro"/>
</dbReference>